<evidence type="ECO:0000313" key="2">
    <source>
        <dbReference type="EMBL" id="KAL1410640.1"/>
    </source>
</evidence>
<protein>
    <submittedName>
        <fullName evidence="2">Uncharacterized protein</fullName>
    </submittedName>
</protein>
<feature type="compositionally biased region" description="Polar residues" evidence="1">
    <location>
        <begin position="353"/>
        <end position="366"/>
    </location>
</feature>
<feature type="compositionally biased region" description="Polar residues" evidence="1">
    <location>
        <begin position="116"/>
        <end position="138"/>
    </location>
</feature>
<feature type="compositionally biased region" description="Polar residues" evidence="1">
    <location>
        <begin position="1103"/>
        <end position="1118"/>
    </location>
</feature>
<feature type="region of interest" description="Disordered" evidence="1">
    <location>
        <begin position="643"/>
        <end position="776"/>
    </location>
</feature>
<gene>
    <name evidence="2" type="ORF">Q8F55_004659</name>
</gene>
<feature type="region of interest" description="Disordered" evidence="1">
    <location>
        <begin position="19"/>
        <end position="613"/>
    </location>
</feature>
<dbReference type="EMBL" id="JBBXJM010000003">
    <property type="protein sequence ID" value="KAL1410640.1"/>
    <property type="molecule type" value="Genomic_DNA"/>
</dbReference>
<feature type="compositionally biased region" description="Basic and acidic residues" evidence="1">
    <location>
        <begin position="544"/>
        <end position="587"/>
    </location>
</feature>
<evidence type="ECO:0000256" key="1">
    <source>
        <dbReference type="SAM" id="MobiDB-lite"/>
    </source>
</evidence>
<organism evidence="2 3">
    <name type="scientific">Vanrija albida</name>
    <dbReference type="NCBI Taxonomy" id="181172"/>
    <lineage>
        <taxon>Eukaryota</taxon>
        <taxon>Fungi</taxon>
        <taxon>Dikarya</taxon>
        <taxon>Basidiomycota</taxon>
        <taxon>Agaricomycotina</taxon>
        <taxon>Tremellomycetes</taxon>
        <taxon>Trichosporonales</taxon>
        <taxon>Trichosporonaceae</taxon>
        <taxon>Vanrija</taxon>
    </lineage>
</organism>
<sequence>MRNPRHLASTSVLDFKDWVKAGRDGGNGNGNGASGYDELLDENGLPTRYDDASGHYQSSAVPHGPPQASDVTTMAPAPRGALDSGYGTPSGQLRRGFASPSANSMSSLSIDSSRSPNGNSARQSISGSIQSAGEQLRNTLSTPLRSSRELSRETSNNSAGSRASQRFSIHSPGSPASSGIDSPLHESRQGSTNSPLERRFSRRLAGTRRTSGSGLATAAVPEGVEYSHQRQDSMASVDERIREAEEKLARRASLRAARAASEQQNSPSPTKAPFKRFSSQRSNLSNLAGQESPTGAQSPSWMESPREPPSPTRQGSWEAGDDGANGESRTYTRADSRPNGNGDARQSGDGQDKASTPTTGSRSGGKSRQPIPAEFQNDRLFTPSPEVRGSRGGLVDLNDSPRASPVRARREASFDGKAFTPYSPARAQSVLDNPRLVPRPGTSTGAASTTRFPRAASRQEFTENSPFIQHRRGDQLSRRPESVLETSHEHHRYSGGVYNSPNRLSSFDDGARSRRLSSLLNERDNAQRPMSRHSRDMSNPVMPHMRERDYGGSRDFARESPLSRDFNRDSPLSRDFNRDSPSHRDFSSKIGLTPNDSVSAVGGRSDIGSGKKDPLDLLRKIEENRSDSNRRWEEDRAASVLGTNRLSRHSDDRAPSVAGDRSSRYGEREMLTGRSSSRMDENIGRPSSRLSNSGKYPPRPTSSMSSVRDSFISHGSGARTLPMSRRRTNSGETVESPLVGRSSRASGSFTIPQSEPRVTRRSQTSIGSRSQASSDHIITEHGRNLVDAARILDRKLEAADPQFTAKLTGASTSVERANAGVKAAIAIAAELAVDVEVDDAAAVKTVRDRLPRLAVTLREAGRLSDQAVRDLTEALLNRNTDASKTSTTSTPARGLGRRPDSIHTLPKETPQSDTTRRWSHAVDSPRTTTNVTRHSPSLSTPSVHSPLGYRRVDLPARPGSNREPRSPPTSSTTSRFDNLPRVLDPIEQSPPKSARGSPAVTTSQRASPTVATYPESPRRPIGLGMMAVQTSPSRESAQGDWSDEADAPSTPGLNDLSDDDGHEEEEQRDRVSEPVRHLNKKASSTSTTTLRLSNFMPAHAPEPTTQLSSSPAYSTTAPVSDIGRYSHHSDESDRGAPSRGSIYSQRDSIASPTAAVFPTEVARTGTFGTAEGNRIRASVSERFRKHLNGD</sequence>
<feature type="compositionally biased region" description="Basic and acidic residues" evidence="1">
    <location>
        <begin position="225"/>
        <end position="249"/>
    </location>
</feature>
<feature type="compositionally biased region" description="Polar residues" evidence="1">
    <location>
        <begin position="159"/>
        <end position="168"/>
    </location>
</feature>
<feature type="compositionally biased region" description="Polar residues" evidence="1">
    <location>
        <begin position="925"/>
        <end position="943"/>
    </location>
</feature>
<feature type="compositionally biased region" description="Basic and acidic residues" evidence="1">
    <location>
        <begin position="661"/>
        <end position="683"/>
    </location>
</feature>
<feature type="compositionally biased region" description="Polar residues" evidence="1">
    <location>
        <begin position="743"/>
        <end position="753"/>
    </location>
</feature>
<name>A0ABR3Q7C9_9TREE</name>
<feature type="compositionally biased region" description="Basic and acidic residues" evidence="1">
    <location>
        <begin position="1127"/>
        <end position="1136"/>
    </location>
</feature>
<proteinExistence type="predicted"/>
<feature type="region of interest" description="Disordered" evidence="1">
    <location>
        <begin position="878"/>
        <end position="1156"/>
    </location>
</feature>
<feature type="compositionally biased region" description="Basic and acidic residues" evidence="1">
    <location>
        <begin position="1065"/>
        <end position="1076"/>
    </location>
</feature>
<feature type="compositionally biased region" description="Low complexity" evidence="1">
    <location>
        <begin position="1083"/>
        <end position="1093"/>
    </location>
</feature>
<feature type="compositionally biased region" description="Polar residues" evidence="1">
    <location>
        <begin position="878"/>
        <end position="891"/>
    </location>
</feature>
<feature type="compositionally biased region" description="Polar residues" evidence="1">
    <location>
        <begin position="441"/>
        <end position="451"/>
    </location>
</feature>
<feature type="compositionally biased region" description="Basic and acidic residues" evidence="1">
    <location>
        <begin position="471"/>
        <end position="488"/>
    </location>
</feature>
<feature type="compositionally biased region" description="Polar residues" evidence="1">
    <location>
        <begin position="1141"/>
        <end position="1151"/>
    </location>
</feature>
<feature type="compositionally biased region" description="Low complexity" evidence="1">
    <location>
        <begin position="99"/>
        <end position="115"/>
    </location>
</feature>
<dbReference type="RefSeq" id="XP_069210584.1">
    <property type="nucleotide sequence ID" value="XM_069353166.1"/>
</dbReference>
<feature type="compositionally biased region" description="Gly residues" evidence="1">
    <location>
        <begin position="24"/>
        <end position="33"/>
    </location>
</feature>
<feature type="compositionally biased region" description="Basic and acidic residues" evidence="1">
    <location>
        <begin position="950"/>
        <end position="965"/>
    </location>
</feature>
<dbReference type="Proteomes" id="UP001565368">
    <property type="component" value="Unassembled WGS sequence"/>
</dbReference>
<accession>A0ABR3Q7C9</accession>
<reference evidence="2 3" key="1">
    <citation type="submission" date="2023-08" db="EMBL/GenBank/DDBJ databases">
        <title>Annotated Genome Sequence of Vanrija albida AlHP1.</title>
        <authorList>
            <person name="Herzog R."/>
        </authorList>
    </citation>
    <scope>NUCLEOTIDE SEQUENCE [LARGE SCALE GENOMIC DNA]</scope>
    <source>
        <strain evidence="2 3">AlHP1</strain>
    </source>
</reference>
<comment type="caution">
    <text evidence="2">The sequence shown here is derived from an EMBL/GenBank/DDBJ whole genome shotgun (WGS) entry which is preliminary data.</text>
</comment>
<feature type="compositionally biased region" description="Polar residues" evidence="1">
    <location>
        <begin position="761"/>
        <end position="776"/>
    </location>
</feature>
<keyword evidence="3" id="KW-1185">Reference proteome</keyword>
<feature type="compositionally biased region" description="Polar residues" evidence="1">
    <location>
        <begin position="999"/>
        <end position="1010"/>
    </location>
</feature>
<evidence type="ECO:0000313" key="3">
    <source>
        <dbReference type="Proteomes" id="UP001565368"/>
    </source>
</evidence>
<dbReference type="GeneID" id="95985702"/>
<feature type="compositionally biased region" description="Polar residues" evidence="1">
    <location>
        <begin position="277"/>
        <end position="301"/>
    </location>
</feature>